<comment type="caution">
    <text evidence="4">The sequence shown here is derived from an EMBL/GenBank/DDBJ whole genome shotgun (WGS) entry which is preliminary data.</text>
</comment>
<keyword evidence="2 4" id="KW-0012">Acyltransferase</keyword>
<proteinExistence type="predicted"/>
<dbReference type="PANTHER" id="PTHR43877">
    <property type="entry name" value="AMINOALKYLPHOSPHONATE N-ACETYLTRANSFERASE-RELATED-RELATED"/>
    <property type="match status" value="1"/>
</dbReference>
<feature type="domain" description="N-acetyltransferase" evidence="3">
    <location>
        <begin position="153"/>
        <end position="295"/>
    </location>
</feature>
<dbReference type="PANTHER" id="PTHR43877:SF2">
    <property type="entry name" value="AMINOALKYLPHOSPHONATE N-ACETYLTRANSFERASE-RELATED"/>
    <property type="match status" value="1"/>
</dbReference>
<dbReference type="InterPro" id="IPR016181">
    <property type="entry name" value="Acyl_CoA_acyltransferase"/>
</dbReference>
<keyword evidence="5" id="KW-1185">Reference proteome</keyword>
<dbReference type="EC" id="2.3.1.-" evidence="4"/>
<dbReference type="SMART" id="SM00347">
    <property type="entry name" value="HTH_MARR"/>
    <property type="match status" value="1"/>
</dbReference>
<protein>
    <submittedName>
        <fullName evidence="4">GNAT family N-acetyltransferase</fullName>
        <ecNumber evidence="4">2.3.1.-</ecNumber>
    </submittedName>
</protein>
<dbReference type="Pfam" id="PF12802">
    <property type="entry name" value="MarR_2"/>
    <property type="match status" value="1"/>
</dbReference>
<dbReference type="SUPFAM" id="SSF46785">
    <property type="entry name" value="Winged helix' DNA-binding domain"/>
    <property type="match status" value="1"/>
</dbReference>
<dbReference type="RefSeq" id="WP_376812085.1">
    <property type="nucleotide sequence ID" value="NZ_JBHSDY010000003.1"/>
</dbReference>
<evidence type="ECO:0000256" key="2">
    <source>
        <dbReference type="ARBA" id="ARBA00023315"/>
    </source>
</evidence>
<dbReference type="EMBL" id="JBHSDY010000003">
    <property type="protein sequence ID" value="MFC4297526.1"/>
    <property type="molecule type" value="Genomic_DNA"/>
</dbReference>
<dbReference type="PROSITE" id="PS51186">
    <property type="entry name" value="GNAT"/>
    <property type="match status" value="1"/>
</dbReference>
<sequence length="298" mass="32900">MDENQLRQVRCFNRSFTRRIGVLSDDYLGTGRPLGEARLLYEIGPDGAVVRDLRARLGLDSGYLSRMLRALETSKLIVLKPDAQDARVRRAALTAKGRRAWGSLDERSRRMAASLLAPLGAAQRERLLAAMAEVERFLRASAVTIEIADPYGDEARACIDTYFQELQARFDEGFDPALTVSASPEELVPPLGWFLIARLEGAPVGCGALKIQDGGCGEIKRMWVAPSARGLGVAQRLLEALEARAVDAGVDVLRMDTHRSLAEARALYARNGYAEIAAYNTNPYAHHWFEKRGLERSA</sequence>
<dbReference type="GO" id="GO:0016746">
    <property type="term" value="F:acyltransferase activity"/>
    <property type="evidence" value="ECO:0007669"/>
    <property type="project" value="UniProtKB-KW"/>
</dbReference>
<name>A0ABV8RZ72_9BURK</name>
<dbReference type="Proteomes" id="UP001595756">
    <property type="component" value="Unassembled WGS sequence"/>
</dbReference>
<keyword evidence="1 4" id="KW-0808">Transferase</keyword>
<reference evidence="5" key="1">
    <citation type="journal article" date="2019" name="Int. J. Syst. Evol. Microbiol.">
        <title>The Global Catalogue of Microorganisms (GCM) 10K type strain sequencing project: providing services to taxonomists for standard genome sequencing and annotation.</title>
        <authorList>
            <consortium name="The Broad Institute Genomics Platform"/>
            <consortium name="The Broad Institute Genome Sequencing Center for Infectious Disease"/>
            <person name="Wu L."/>
            <person name="Ma J."/>
        </authorList>
    </citation>
    <scope>NUCLEOTIDE SEQUENCE [LARGE SCALE GENOMIC DNA]</scope>
    <source>
        <strain evidence="5">CGMCC 1.19029</strain>
    </source>
</reference>
<dbReference type="InterPro" id="IPR050832">
    <property type="entry name" value="Bact_Acetyltransf"/>
</dbReference>
<dbReference type="InterPro" id="IPR036388">
    <property type="entry name" value="WH-like_DNA-bd_sf"/>
</dbReference>
<dbReference type="InterPro" id="IPR000835">
    <property type="entry name" value="HTH_MarR-typ"/>
</dbReference>
<dbReference type="Gene3D" id="1.10.10.10">
    <property type="entry name" value="Winged helix-like DNA-binding domain superfamily/Winged helix DNA-binding domain"/>
    <property type="match status" value="1"/>
</dbReference>
<dbReference type="Pfam" id="PF00583">
    <property type="entry name" value="Acetyltransf_1"/>
    <property type="match status" value="1"/>
</dbReference>
<organism evidence="4 5">
    <name type="scientific">Castellaniella hirudinis</name>
    <dbReference type="NCBI Taxonomy" id="1144617"/>
    <lineage>
        <taxon>Bacteria</taxon>
        <taxon>Pseudomonadati</taxon>
        <taxon>Pseudomonadota</taxon>
        <taxon>Betaproteobacteria</taxon>
        <taxon>Burkholderiales</taxon>
        <taxon>Alcaligenaceae</taxon>
        <taxon>Castellaniella</taxon>
    </lineage>
</organism>
<evidence type="ECO:0000259" key="3">
    <source>
        <dbReference type="PROSITE" id="PS51186"/>
    </source>
</evidence>
<evidence type="ECO:0000313" key="4">
    <source>
        <dbReference type="EMBL" id="MFC4297526.1"/>
    </source>
</evidence>
<evidence type="ECO:0000313" key="5">
    <source>
        <dbReference type="Proteomes" id="UP001595756"/>
    </source>
</evidence>
<dbReference type="SUPFAM" id="SSF55729">
    <property type="entry name" value="Acyl-CoA N-acyltransferases (Nat)"/>
    <property type="match status" value="1"/>
</dbReference>
<gene>
    <name evidence="4" type="ORF">ACFO0J_05665</name>
</gene>
<accession>A0ABV8RZ72</accession>
<dbReference type="Gene3D" id="3.40.630.30">
    <property type="match status" value="1"/>
</dbReference>
<dbReference type="CDD" id="cd04301">
    <property type="entry name" value="NAT_SF"/>
    <property type="match status" value="1"/>
</dbReference>
<dbReference type="InterPro" id="IPR000182">
    <property type="entry name" value="GNAT_dom"/>
</dbReference>
<dbReference type="InterPro" id="IPR036390">
    <property type="entry name" value="WH_DNA-bd_sf"/>
</dbReference>
<evidence type="ECO:0000256" key="1">
    <source>
        <dbReference type="ARBA" id="ARBA00022679"/>
    </source>
</evidence>